<evidence type="ECO:0000256" key="1">
    <source>
        <dbReference type="ARBA" id="ARBA00004496"/>
    </source>
</evidence>
<evidence type="ECO:0000313" key="7">
    <source>
        <dbReference type="Proteomes" id="UP000481030"/>
    </source>
</evidence>
<dbReference type="InterPro" id="IPR036061">
    <property type="entry name" value="CheW-like_dom_sf"/>
</dbReference>
<evidence type="ECO:0000256" key="4">
    <source>
        <dbReference type="ARBA" id="ARBA00022500"/>
    </source>
</evidence>
<proteinExistence type="predicted"/>
<dbReference type="CDD" id="cd00732">
    <property type="entry name" value="CheW"/>
    <property type="match status" value="1"/>
</dbReference>
<name>A0A6L3VEB4_9BACI</name>
<dbReference type="InterPro" id="IPR002545">
    <property type="entry name" value="CheW-lke_dom"/>
</dbReference>
<organism evidence="6 7">
    <name type="scientific">Cytobacillus depressus</name>
    <dbReference type="NCBI Taxonomy" id="1602942"/>
    <lineage>
        <taxon>Bacteria</taxon>
        <taxon>Bacillati</taxon>
        <taxon>Bacillota</taxon>
        <taxon>Bacilli</taxon>
        <taxon>Bacillales</taxon>
        <taxon>Bacillaceae</taxon>
        <taxon>Cytobacillus</taxon>
    </lineage>
</organism>
<reference evidence="6 7" key="1">
    <citation type="journal article" date="2016" name="Antonie Van Leeuwenhoek">
        <title>Bacillus depressus sp. nov., isolated from soil of a sunflower field.</title>
        <authorList>
            <person name="Wei X."/>
            <person name="Xin D."/>
            <person name="Xin Y."/>
            <person name="Zhang H."/>
            <person name="Wang T."/>
            <person name="Zhang J."/>
        </authorList>
    </citation>
    <scope>NUCLEOTIDE SEQUENCE [LARGE SCALE GENOMIC DNA]</scope>
    <source>
        <strain evidence="6 7">BZ1</strain>
    </source>
</reference>
<comment type="subcellular location">
    <subcellularLocation>
        <location evidence="1">Cytoplasm</location>
    </subcellularLocation>
</comment>
<dbReference type="OrthoDB" id="9794382at2"/>
<dbReference type="PANTHER" id="PTHR22617:SF23">
    <property type="entry name" value="CHEMOTAXIS PROTEIN CHEW"/>
    <property type="match status" value="1"/>
</dbReference>
<dbReference type="Gene3D" id="2.30.30.40">
    <property type="entry name" value="SH3 Domains"/>
    <property type="match status" value="1"/>
</dbReference>
<keyword evidence="4" id="KW-0145">Chemotaxis</keyword>
<dbReference type="PANTHER" id="PTHR22617">
    <property type="entry name" value="CHEMOTAXIS SENSOR HISTIDINE KINASE-RELATED"/>
    <property type="match status" value="1"/>
</dbReference>
<dbReference type="AlphaFoldDB" id="A0A6L3VEB4"/>
<dbReference type="GO" id="GO:0006935">
    <property type="term" value="P:chemotaxis"/>
    <property type="evidence" value="ECO:0007669"/>
    <property type="project" value="UniProtKB-KW"/>
</dbReference>
<dbReference type="Proteomes" id="UP000481030">
    <property type="component" value="Unassembled WGS sequence"/>
</dbReference>
<dbReference type="GO" id="GO:0005829">
    <property type="term" value="C:cytosol"/>
    <property type="evidence" value="ECO:0007669"/>
    <property type="project" value="TreeGrafter"/>
</dbReference>
<feature type="domain" description="CheW-like" evidence="5">
    <location>
        <begin position="8"/>
        <end position="148"/>
    </location>
</feature>
<dbReference type="SMART" id="SM00260">
    <property type="entry name" value="CheW"/>
    <property type="match status" value="1"/>
</dbReference>
<dbReference type="SUPFAM" id="SSF50341">
    <property type="entry name" value="CheW-like"/>
    <property type="match status" value="1"/>
</dbReference>
<keyword evidence="7" id="KW-1185">Reference proteome</keyword>
<sequence>MTEAVAANIKLIVFQLIDKEYAIPVNQVRSIEKVDHITRVPRTAKFIKGVINLRGVITPIIDLRSRFGLEEISYSDSTRVIIAGFNDLEVGFIVDLANDVIDIPVHSIEPPPEVVGVSEVEFINGVAKVGSRLLILVDLEKILNCEESINMLGTEG</sequence>
<dbReference type="InterPro" id="IPR039315">
    <property type="entry name" value="CheW"/>
</dbReference>
<keyword evidence="3" id="KW-0963">Cytoplasm</keyword>
<accession>A0A6L3VEB4</accession>
<gene>
    <name evidence="6" type="ORF">F7731_07955</name>
</gene>
<dbReference type="GO" id="GO:0007165">
    <property type="term" value="P:signal transduction"/>
    <property type="evidence" value="ECO:0007669"/>
    <property type="project" value="InterPro"/>
</dbReference>
<comment type="caution">
    <text evidence="6">The sequence shown here is derived from an EMBL/GenBank/DDBJ whole genome shotgun (WGS) entry which is preliminary data.</text>
</comment>
<evidence type="ECO:0000256" key="3">
    <source>
        <dbReference type="ARBA" id="ARBA00022490"/>
    </source>
</evidence>
<evidence type="ECO:0000256" key="2">
    <source>
        <dbReference type="ARBA" id="ARBA00021483"/>
    </source>
</evidence>
<dbReference type="EMBL" id="WBOS01000002">
    <property type="protein sequence ID" value="KAB2337531.1"/>
    <property type="molecule type" value="Genomic_DNA"/>
</dbReference>
<dbReference type="FunFam" id="2.40.50.180:FF:000002">
    <property type="entry name" value="Chemotaxis protein CheW"/>
    <property type="match status" value="1"/>
</dbReference>
<dbReference type="RefSeq" id="WP_151534225.1">
    <property type="nucleotide sequence ID" value="NZ_WBOS01000002.1"/>
</dbReference>
<evidence type="ECO:0000259" key="5">
    <source>
        <dbReference type="PROSITE" id="PS50851"/>
    </source>
</evidence>
<dbReference type="Gene3D" id="2.40.50.180">
    <property type="entry name" value="CheA-289, Domain 4"/>
    <property type="match status" value="1"/>
</dbReference>
<evidence type="ECO:0000313" key="6">
    <source>
        <dbReference type="EMBL" id="KAB2337531.1"/>
    </source>
</evidence>
<dbReference type="PROSITE" id="PS50851">
    <property type="entry name" value="CHEW"/>
    <property type="match status" value="1"/>
</dbReference>
<dbReference type="Pfam" id="PF01584">
    <property type="entry name" value="CheW"/>
    <property type="match status" value="1"/>
</dbReference>
<protein>
    <recommendedName>
        <fullName evidence="2">Chemotaxis protein CheW</fullName>
    </recommendedName>
</protein>